<sequence length="202" mass="21888">MAFLLLPKSVSYPWGTFTDNGDGTVLFVGNAGTFGGEVYPATNLIFAKCSSGQTWQSGSNRCSPEIPSELNFCNLNDDSCNDFTTTFVLNGTGNSQAYAYCDSLELGGRNNWRVPTKNELKLLIACTNDKTNLPLDGATGCGVTAFQHQNADLFPNAPNFCSFYWSASRRDISLAYYVNFCLGTTLFQGKGAVEAIRCVSNP</sequence>
<evidence type="ECO:0000313" key="3">
    <source>
        <dbReference type="Proteomes" id="UP000297641"/>
    </source>
</evidence>
<gene>
    <name evidence="2" type="ORF">EHQ43_10425</name>
</gene>
<evidence type="ECO:0000259" key="1">
    <source>
        <dbReference type="Pfam" id="PF07603"/>
    </source>
</evidence>
<name>A0A7I0HRV9_9LEPT</name>
<evidence type="ECO:0000313" key="2">
    <source>
        <dbReference type="EMBL" id="TGL04929.1"/>
    </source>
</evidence>
<proteinExistence type="predicted"/>
<protein>
    <submittedName>
        <fullName evidence="2">DUF1566 domain-containing protein</fullName>
    </submittedName>
</protein>
<dbReference type="EMBL" id="RQFT01000010">
    <property type="protein sequence ID" value="TGL04929.1"/>
    <property type="molecule type" value="Genomic_DNA"/>
</dbReference>
<dbReference type="Pfam" id="PF07603">
    <property type="entry name" value="Lcl_C"/>
    <property type="match status" value="1"/>
</dbReference>
<dbReference type="AlphaFoldDB" id="A0A7I0HRV9"/>
<dbReference type="Proteomes" id="UP000297641">
    <property type="component" value="Unassembled WGS sequence"/>
</dbReference>
<dbReference type="InterPro" id="IPR011460">
    <property type="entry name" value="Lcl_C"/>
</dbReference>
<comment type="caution">
    <text evidence="2">The sequence shown here is derived from an EMBL/GenBank/DDBJ whole genome shotgun (WGS) entry which is preliminary data.</text>
</comment>
<feature type="domain" description="Lcl C-terminal" evidence="1">
    <location>
        <begin position="52"/>
        <end position="199"/>
    </location>
</feature>
<reference evidence="2 3" key="1">
    <citation type="journal article" date="2019" name="PLoS Negl. Trop. Dis.">
        <title>Revisiting the worldwide diversity of Leptospira species in the environment.</title>
        <authorList>
            <person name="Vincent A.T."/>
            <person name="Schiettekatte O."/>
            <person name="Bourhy P."/>
            <person name="Veyrier F.J."/>
            <person name="Picardeau M."/>
        </authorList>
    </citation>
    <scope>NUCLEOTIDE SEQUENCE [LARGE SCALE GENOMIC DNA]</scope>
    <source>
        <strain evidence="2 3">201800273</strain>
    </source>
</reference>
<accession>A0A7I0HRV9</accession>
<organism evidence="2 3">
    <name type="scientific">Leptospira bouyouniensis</name>
    <dbReference type="NCBI Taxonomy" id="2484911"/>
    <lineage>
        <taxon>Bacteria</taxon>
        <taxon>Pseudomonadati</taxon>
        <taxon>Spirochaetota</taxon>
        <taxon>Spirochaetia</taxon>
        <taxon>Leptospirales</taxon>
        <taxon>Leptospiraceae</taxon>
        <taxon>Leptospira</taxon>
    </lineage>
</organism>
<dbReference type="OrthoDB" id="9793251at2"/>